<protein>
    <submittedName>
        <fullName evidence="2">Uncharacterized protein</fullName>
    </submittedName>
</protein>
<comment type="caution">
    <text evidence="2">The sequence shown here is derived from an EMBL/GenBank/DDBJ whole genome shotgun (WGS) entry which is preliminary data.</text>
</comment>
<name>A0A166N4X8_9PEZI</name>
<organism evidence="2 3">
    <name type="scientific">Colletotrichum tofieldiae</name>
    <dbReference type="NCBI Taxonomy" id="708197"/>
    <lineage>
        <taxon>Eukaryota</taxon>
        <taxon>Fungi</taxon>
        <taxon>Dikarya</taxon>
        <taxon>Ascomycota</taxon>
        <taxon>Pezizomycotina</taxon>
        <taxon>Sordariomycetes</taxon>
        <taxon>Hypocreomycetidae</taxon>
        <taxon>Glomerellales</taxon>
        <taxon>Glomerellaceae</taxon>
        <taxon>Colletotrichum</taxon>
        <taxon>Colletotrichum spaethianum species complex</taxon>
    </lineage>
</organism>
<dbReference type="AlphaFoldDB" id="A0A166N4X8"/>
<accession>A0A166N4X8</accession>
<reference evidence="2 3" key="1">
    <citation type="submission" date="2015-06" db="EMBL/GenBank/DDBJ databases">
        <title>Survival trade-offs in plant roots during colonization by closely related pathogenic and mutualistic fungi.</title>
        <authorList>
            <person name="Hacquard S."/>
            <person name="Kracher B."/>
            <person name="Hiruma K."/>
            <person name="Weinman A."/>
            <person name="Muench P."/>
            <person name="Garrido Oter R."/>
            <person name="Ver Loren van Themaat E."/>
            <person name="Dallerey J.-F."/>
            <person name="Damm U."/>
            <person name="Henrissat B."/>
            <person name="Lespinet O."/>
            <person name="Thon M."/>
            <person name="Kemen E."/>
            <person name="McHardy A.C."/>
            <person name="Schulze-Lefert P."/>
            <person name="O'Connell R.J."/>
        </authorList>
    </citation>
    <scope>NUCLEOTIDE SEQUENCE [LARGE SCALE GENOMIC DNA]</scope>
    <source>
        <strain evidence="2 3">0861</strain>
    </source>
</reference>
<proteinExistence type="predicted"/>
<evidence type="ECO:0000313" key="3">
    <source>
        <dbReference type="Proteomes" id="UP000076552"/>
    </source>
</evidence>
<feature type="region of interest" description="Disordered" evidence="1">
    <location>
        <begin position="1"/>
        <end position="38"/>
    </location>
</feature>
<keyword evidence="3" id="KW-1185">Reference proteome</keyword>
<dbReference type="Proteomes" id="UP000076552">
    <property type="component" value="Unassembled WGS sequence"/>
</dbReference>
<evidence type="ECO:0000256" key="1">
    <source>
        <dbReference type="SAM" id="MobiDB-lite"/>
    </source>
</evidence>
<dbReference type="EMBL" id="LFIV01000227">
    <property type="protein sequence ID" value="KZL65311.1"/>
    <property type="molecule type" value="Genomic_DNA"/>
</dbReference>
<sequence length="293" mass="31731">MSYPSEKGKQPLYSAADDTELAPPSYEEAVPNAVPDALPGYDAPSYDNAAAGPSHSTTLVAATSKFPPSLNGYFQWAFTRTFLLGPSAEEKLFAASPRSGFRTKKREIILYDGPSDKHPVLATIGKSWSAITSVPSTISIPPRPDSGETRPYETEISGVPFKVDQSSAHIFSVSVGGKEAGTESRVEKFQWRSSRGSEVKQLGKTFSYGWKLVRLSTQATPAAGGSRSERGVGFTSDGQEIVAILATNMTSMTKGLKFSYMGEGLKGTFGERWEIVTVLTALWVWYTHVEGEH</sequence>
<gene>
    <name evidence="2" type="ORF">CT0861_08649</name>
</gene>
<evidence type="ECO:0000313" key="2">
    <source>
        <dbReference type="EMBL" id="KZL65311.1"/>
    </source>
</evidence>